<keyword evidence="7" id="KW-0969">Cilium</keyword>
<dbReference type="PANTHER" id="PTHR42792">
    <property type="entry name" value="FLAGELLIN"/>
    <property type="match status" value="1"/>
</dbReference>
<organism evidence="7 8">
    <name type="scientific">Methylophaga lonarensis MPL</name>
    <dbReference type="NCBI Taxonomy" id="1286106"/>
    <lineage>
        <taxon>Bacteria</taxon>
        <taxon>Pseudomonadati</taxon>
        <taxon>Pseudomonadota</taxon>
        <taxon>Gammaproteobacteria</taxon>
        <taxon>Thiotrichales</taxon>
        <taxon>Piscirickettsiaceae</taxon>
        <taxon>Methylophaga</taxon>
    </lineage>
</organism>
<evidence type="ECO:0000256" key="4">
    <source>
        <dbReference type="RuleBase" id="RU362073"/>
    </source>
</evidence>
<dbReference type="GO" id="GO:0005198">
    <property type="term" value="F:structural molecule activity"/>
    <property type="evidence" value="ECO:0007669"/>
    <property type="project" value="UniProtKB-UniRule"/>
</dbReference>
<comment type="caution">
    <text evidence="7">The sequence shown here is derived from an EMBL/GenBank/DDBJ whole genome shotgun (WGS) entry which is preliminary data.</text>
</comment>
<comment type="subcellular location">
    <subcellularLocation>
        <location evidence="4">Secreted</location>
    </subcellularLocation>
    <subcellularLocation>
        <location evidence="4">Bacterial flagellum</location>
    </subcellularLocation>
</comment>
<dbReference type="InterPro" id="IPR042187">
    <property type="entry name" value="Flagellin_C_sub2"/>
</dbReference>
<dbReference type="AlphaFoldDB" id="M7PV30"/>
<dbReference type="Gene3D" id="3.30.70.2120">
    <property type="match status" value="1"/>
</dbReference>
<keyword evidence="2 4" id="KW-0964">Secreted</keyword>
<evidence type="ECO:0000259" key="5">
    <source>
        <dbReference type="Pfam" id="PF00669"/>
    </source>
</evidence>
<protein>
    <recommendedName>
        <fullName evidence="4">Flagellin</fullName>
    </recommendedName>
</protein>
<dbReference type="InterPro" id="IPR001492">
    <property type="entry name" value="Flagellin"/>
</dbReference>
<dbReference type="RefSeq" id="WP_009725142.1">
    <property type="nucleotide sequence ID" value="NZ_APHR01000002.1"/>
</dbReference>
<dbReference type="InterPro" id="IPR001029">
    <property type="entry name" value="Flagellin_N"/>
</dbReference>
<dbReference type="eggNOG" id="COG1344">
    <property type="taxonomic scope" value="Bacteria"/>
</dbReference>
<dbReference type="Pfam" id="PF00700">
    <property type="entry name" value="Flagellin_C"/>
    <property type="match status" value="1"/>
</dbReference>
<dbReference type="STRING" id="1286106.MPL1_00372"/>
<name>M7PV30_9GAMM</name>
<dbReference type="PATRIC" id="fig|1286106.3.peg.73"/>
<proteinExistence type="inferred from homology"/>
<dbReference type="EMBL" id="APHR01000002">
    <property type="protein sequence ID" value="EMR14289.1"/>
    <property type="molecule type" value="Genomic_DNA"/>
</dbReference>
<dbReference type="PRINTS" id="PR00207">
    <property type="entry name" value="FLAGELLIN"/>
</dbReference>
<accession>M7PV30</accession>
<evidence type="ECO:0000313" key="8">
    <source>
        <dbReference type="Proteomes" id="UP000012019"/>
    </source>
</evidence>
<dbReference type="Gene3D" id="6.10.10.10">
    <property type="entry name" value="Flagellar export chaperone, C-terminal domain"/>
    <property type="match status" value="1"/>
</dbReference>
<dbReference type="Proteomes" id="UP000012019">
    <property type="component" value="Unassembled WGS sequence"/>
</dbReference>
<dbReference type="Gene3D" id="1.20.1330.10">
    <property type="entry name" value="f41 fragment of flagellin, N-terminal domain"/>
    <property type="match status" value="1"/>
</dbReference>
<comment type="similarity">
    <text evidence="1 4">Belongs to the bacterial flagellin family.</text>
</comment>
<feature type="domain" description="Flagellin N-terminal" evidence="5">
    <location>
        <begin position="5"/>
        <end position="141"/>
    </location>
</feature>
<dbReference type="InterPro" id="IPR046358">
    <property type="entry name" value="Flagellin_C"/>
</dbReference>
<evidence type="ECO:0000256" key="3">
    <source>
        <dbReference type="ARBA" id="ARBA00023143"/>
    </source>
</evidence>
<dbReference type="SUPFAM" id="SSF64518">
    <property type="entry name" value="Phase 1 flagellin"/>
    <property type="match status" value="1"/>
</dbReference>
<evidence type="ECO:0000313" key="7">
    <source>
        <dbReference type="EMBL" id="EMR14289.1"/>
    </source>
</evidence>
<keyword evidence="3 4" id="KW-0975">Bacterial flagellum</keyword>
<evidence type="ECO:0000259" key="6">
    <source>
        <dbReference type="Pfam" id="PF00700"/>
    </source>
</evidence>
<keyword evidence="7" id="KW-0966">Cell projection</keyword>
<dbReference type="GO" id="GO:0005576">
    <property type="term" value="C:extracellular region"/>
    <property type="evidence" value="ECO:0007669"/>
    <property type="project" value="UniProtKB-SubCell"/>
</dbReference>
<keyword evidence="7" id="KW-0282">Flagellum</keyword>
<dbReference type="OrthoDB" id="9796789at2"/>
<dbReference type="PANTHER" id="PTHR42792:SF2">
    <property type="entry name" value="FLAGELLIN"/>
    <property type="match status" value="1"/>
</dbReference>
<dbReference type="GO" id="GO:0009288">
    <property type="term" value="C:bacterial-type flagellum"/>
    <property type="evidence" value="ECO:0007669"/>
    <property type="project" value="UniProtKB-SubCell"/>
</dbReference>
<reference evidence="7 8" key="1">
    <citation type="journal article" date="2013" name="Genome Announc.">
        <title>Draft Genome Sequence of Methylophaga lonarensis MPLT, a Haloalkaliphilic (Non-Methane-Utilizing) Methylotroph.</title>
        <authorList>
            <person name="Shetty S.A."/>
            <person name="Marathe N.P."/>
            <person name="Munot H."/>
            <person name="Antony C.P."/>
            <person name="Dhotre D.P."/>
            <person name="Murrell J.C."/>
            <person name="Shouche Y.S."/>
        </authorList>
    </citation>
    <scope>NUCLEOTIDE SEQUENCE [LARGE SCALE GENOMIC DNA]</scope>
    <source>
        <strain evidence="7 8">MPL</strain>
    </source>
</reference>
<evidence type="ECO:0000256" key="2">
    <source>
        <dbReference type="ARBA" id="ARBA00022525"/>
    </source>
</evidence>
<sequence>MAQIINTNISSLNAQRNLNSTQNSLATSLERLSSGLRINSAKDDAAGLAISERFTTQIRGLNQAVRNANDGISFAQTAEGALGTIGDALQRIRELSVQAANDSNSASDRQALNNEVQQLISEVGRVANSTEFNGQLVLDGSLRDLFFQIGANQGQSIAVSGVDARNTELGRAISMGEAGLSQDQINQVGIASIDDITITLDTVGILEDLGIEIEVDLTGITTLEDAVREINTAITTFVGADDSETLAVRAAQLSAALVVDNEGITTIAIRGGFDTEFEIAGGTVTLDDDDDTEVEFFNDTASVVKNLTDIDVGTRFGATEALAIVDGALTQISGLRAELGAVQARFESTIANLSISSENLSASRSRIMDADFAAETANLTRAQILQQAGTAMLAQANALPQNVLNLLG</sequence>
<dbReference type="Pfam" id="PF00669">
    <property type="entry name" value="Flagellin_N"/>
    <property type="match status" value="1"/>
</dbReference>
<evidence type="ECO:0000256" key="1">
    <source>
        <dbReference type="ARBA" id="ARBA00005709"/>
    </source>
</evidence>
<gene>
    <name evidence="7" type="ORF">MPL1_00372</name>
</gene>
<comment type="function">
    <text evidence="4">Flagellin is the subunit protein which polymerizes to form the filaments of bacterial flagella.</text>
</comment>
<keyword evidence="8" id="KW-1185">Reference proteome</keyword>
<feature type="domain" description="Flagellin C-terminal" evidence="6">
    <location>
        <begin position="322"/>
        <end position="407"/>
    </location>
</feature>